<evidence type="ECO:0000256" key="1">
    <source>
        <dbReference type="ARBA" id="ARBA00022908"/>
    </source>
</evidence>
<protein>
    <submittedName>
        <fullName evidence="7">Integrase</fullName>
    </submittedName>
</protein>
<dbReference type="InterPro" id="IPR013762">
    <property type="entry name" value="Integrase-like_cat_sf"/>
</dbReference>
<dbReference type="PROSITE" id="PS51900">
    <property type="entry name" value="CB"/>
    <property type="match status" value="1"/>
</dbReference>
<dbReference type="InterPro" id="IPR011010">
    <property type="entry name" value="DNA_brk_join_enz"/>
</dbReference>
<reference evidence="7 8" key="1">
    <citation type="submission" date="2016-11" db="EMBL/GenBank/DDBJ databases">
        <title>A multilocus sequence analysis scheme for characterization of bacteria in the genus Thioclava.</title>
        <authorList>
            <person name="Liu Y."/>
            <person name="Shao Z."/>
        </authorList>
    </citation>
    <scope>NUCLEOTIDE SEQUENCE [LARGE SCALE GENOMIC DNA]</scope>
    <source>
        <strain evidence="7 8">11.10-0-13</strain>
    </source>
</reference>
<keyword evidence="3" id="KW-0233">DNA recombination</keyword>
<evidence type="ECO:0000256" key="4">
    <source>
        <dbReference type="PROSITE-ProRule" id="PRU01248"/>
    </source>
</evidence>
<dbReference type="EMBL" id="MPZS01000002">
    <property type="protein sequence ID" value="OOY11654.1"/>
    <property type="molecule type" value="Genomic_DNA"/>
</dbReference>
<evidence type="ECO:0000259" key="6">
    <source>
        <dbReference type="PROSITE" id="PS51900"/>
    </source>
</evidence>
<gene>
    <name evidence="7" type="ORF">BMG00_11155</name>
</gene>
<evidence type="ECO:0000259" key="5">
    <source>
        <dbReference type="PROSITE" id="PS51898"/>
    </source>
</evidence>
<dbReference type="SUPFAM" id="SSF56349">
    <property type="entry name" value="DNA breaking-rejoining enzymes"/>
    <property type="match status" value="1"/>
</dbReference>
<feature type="domain" description="Core-binding (CB)" evidence="6">
    <location>
        <begin position="132"/>
        <end position="224"/>
    </location>
</feature>
<dbReference type="Proteomes" id="UP000242224">
    <property type="component" value="Unassembled WGS sequence"/>
</dbReference>
<evidence type="ECO:0000313" key="8">
    <source>
        <dbReference type="Proteomes" id="UP000242224"/>
    </source>
</evidence>
<organism evidence="7 8">
    <name type="scientific">Thioclava marina</name>
    <dbReference type="NCBI Taxonomy" id="1915077"/>
    <lineage>
        <taxon>Bacteria</taxon>
        <taxon>Pseudomonadati</taxon>
        <taxon>Pseudomonadota</taxon>
        <taxon>Alphaproteobacteria</taxon>
        <taxon>Rhodobacterales</taxon>
        <taxon>Paracoccaceae</taxon>
        <taxon>Thioclava</taxon>
    </lineage>
</organism>
<feature type="domain" description="Tyr recombinase" evidence="5">
    <location>
        <begin position="246"/>
        <end position="419"/>
    </location>
</feature>
<sequence length="424" mass="47515">MSIMARGKGEKLYLVKRVPTKYASVESRKTVWISLDTDSKSVAGERSGAAWRQQVSEWEALLACGGANSELKLDAARTLVGSKGFDYLSSKDLLAGPVSDIIARVEAISMKGRKTRAQEGRALLGTLPDPGLKVSRALELFWELTSDEMRGKSEDQVRRARNPVIKAVKNFIEVIGDKPIHEITRDDMLDFRQWWADRLEREGLTANSANKDLTYLGKVLKRVNELKRLKLDLPLGGLSFKEDEAELRPPFSSDWIRNKLLTNGALAGLNVEARCVLIGMINTGYRPSEGAALLPQHIRLEGAVPYVMIRPEGRQLKTRNAKRDIPLAGVSLDALRECRNGFPRYRDKPGLSATINKFLRENGLRETEDHVLYSLRHSFEDRLLAAGVDERVRRDLMGHALDRERYGAGASLEMAHTIIQRVAF</sequence>
<keyword evidence="8" id="KW-1185">Reference proteome</keyword>
<evidence type="ECO:0000256" key="3">
    <source>
        <dbReference type="ARBA" id="ARBA00023172"/>
    </source>
</evidence>
<evidence type="ECO:0000256" key="2">
    <source>
        <dbReference type="ARBA" id="ARBA00023125"/>
    </source>
</evidence>
<dbReference type="InterPro" id="IPR002104">
    <property type="entry name" value="Integrase_catalytic"/>
</dbReference>
<dbReference type="Gene3D" id="1.10.443.10">
    <property type="entry name" value="Intergrase catalytic core"/>
    <property type="match status" value="1"/>
</dbReference>
<accession>A0ABX3MJG1</accession>
<keyword evidence="1" id="KW-0229">DNA integration</keyword>
<keyword evidence="2 4" id="KW-0238">DNA-binding</keyword>
<name>A0ABX3MJG1_9RHOB</name>
<evidence type="ECO:0000313" key="7">
    <source>
        <dbReference type="EMBL" id="OOY11654.1"/>
    </source>
</evidence>
<dbReference type="PROSITE" id="PS51898">
    <property type="entry name" value="TYR_RECOMBINASE"/>
    <property type="match status" value="1"/>
</dbReference>
<dbReference type="RefSeq" id="WP_078574396.1">
    <property type="nucleotide sequence ID" value="NZ_MPZS01000002.1"/>
</dbReference>
<dbReference type="InterPro" id="IPR044068">
    <property type="entry name" value="CB"/>
</dbReference>
<proteinExistence type="predicted"/>
<dbReference type="Pfam" id="PF00589">
    <property type="entry name" value="Phage_integrase"/>
    <property type="match status" value="1"/>
</dbReference>
<comment type="caution">
    <text evidence="7">The sequence shown here is derived from an EMBL/GenBank/DDBJ whole genome shotgun (WGS) entry which is preliminary data.</text>
</comment>